<dbReference type="InterPro" id="IPR018060">
    <property type="entry name" value="HTH_AraC"/>
</dbReference>
<dbReference type="RefSeq" id="WP_062279942.1">
    <property type="nucleotide sequence ID" value="NZ_DF968181.1"/>
</dbReference>
<proteinExistence type="predicted"/>
<dbReference type="CDD" id="cd02208">
    <property type="entry name" value="cupin_RmlC-like"/>
    <property type="match status" value="1"/>
</dbReference>
<dbReference type="PRINTS" id="PR00032">
    <property type="entry name" value="HTHARAC"/>
</dbReference>
<dbReference type="PROSITE" id="PS01124">
    <property type="entry name" value="HTH_ARAC_FAMILY_2"/>
    <property type="match status" value="1"/>
</dbReference>
<dbReference type="AlphaFoldDB" id="A0A0S7BVP5"/>
<keyword evidence="6" id="KW-1185">Reference proteome</keyword>
<dbReference type="InterPro" id="IPR009057">
    <property type="entry name" value="Homeodomain-like_sf"/>
</dbReference>
<keyword evidence="1" id="KW-0805">Transcription regulation</keyword>
<dbReference type="SUPFAM" id="SSF51215">
    <property type="entry name" value="Regulatory protein AraC"/>
    <property type="match status" value="1"/>
</dbReference>
<dbReference type="Proteomes" id="UP000053370">
    <property type="component" value="Unassembled WGS sequence"/>
</dbReference>
<keyword evidence="3" id="KW-0804">Transcription</keyword>
<dbReference type="OrthoDB" id="9778008at2"/>
<evidence type="ECO:0000256" key="2">
    <source>
        <dbReference type="ARBA" id="ARBA00023125"/>
    </source>
</evidence>
<dbReference type="SUPFAM" id="SSF46689">
    <property type="entry name" value="Homeodomain-like"/>
    <property type="match status" value="2"/>
</dbReference>
<accession>A0A0S7BVP5</accession>
<dbReference type="InterPro" id="IPR020449">
    <property type="entry name" value="Tscrpt_reg_AraC-type_HTH"/>
</dbReference>
<name>A0A0S7BVP5_9CHLR</name>
<keyword evidence="2 5" id="KW-0238">DNA-binding</keyword>
<evidence type="ECO:0000259" key="4">
    <source>
        <dbReference type="PROSITE" id="PS01124"/>
    </source>
</evidence>
<sequence>MANFIIRNENLMEERVFGDYSFPLEIFYNILSIFEHGFVDPHWHSELELTIVQNGEMEYQVNDKIYELKAGSGVFVNSKSLHTARPYPDRDCVFYSIVFNPILILSHENSKLNHYIDELTDSNDFPSFLFDPEVDWQNSLLEILEKISQIYQKHEIGYDLTIKGKLCEFWSIFYNGTFPFLQNRKLFEAKNIQQMKRMLAFIQDNYTEKLTLEDIAESANVSKSECCRLFKKVMKQSPVGYLIDYRIQKSIPLILSKNFTITQIAEKVGFGNSCYFSEMFRRVIHCSPSGYQKKH</sequence>
<reference evidence="5" key="1">
    <citation type="journal article" date="2015" name="Genome Announc.">
        <title>Draft Genome Sequence of Anaerolineae Strain TC1, a Novel Isolate from a Methanogenic Wastewater Treatment System.</title>
        <authorList>
            <person name="Matsuura N."/>
            <person name="Tourlousse D.M."/>
            <person name="Sun L."/>
            <person name="Toyonaga M."/>
            <person name="Kuroda K."/>
            <person name="Ohashi A."/>
            <person name="Cruz R."/>
            <person name="Yamaguchi T."/>
            <person name="Sekiguchi Y."/>
        </authorList>
    </citation>
    <scope>NUCLEOTIDE SEQUENCE [LARGE SCALE GENOMIC DNA]</scope>
    <source>
        <strain evidence="5">TC1</strain>
    </source>
</reference>
<feature type="domain" description="HTH araC/xylS-type" evidence="4">
    <location>
        <begin position="196"/>
        <end position="294"/>
    </location>
</feature>
<dbReference type="Gene3D" id="1.10.10.60">
    <property type="entry name" value="Homeodomain-like"/>
    <property type="match status" value="2"/>
</dbReference>
<dbReference type="InterPro" id="IPR037923">
    <property type="entry name" value="HTH-like"/>
</dbReference>
<evidence type="ECO:0000256" key="1">
    <source>
        <dbReference type="ARBA" id="ARBA00023015"/>
    </source>
</evidence>
<dbReference type="GO" id="GO:0003700">
    <property type="term" value="F:DNA-binding transcription factor activity"/>
    <property type="evidence" value="ECO:0007669"/>
    <property type="project" value="InterPro"/>
</dbReference>
<evidence type="ECO:0000256" key="3">
    <source>
        <dbReference type="ARBA" id="ARBA00023163"/>
    </source>
</evidence>
<organism evidence="5">
    <name type="scientific">Flexilinea flocculi</name>
    <dbReference type="NCBI Taxonomy" id="1678840"/>
    <lineage>
        <taxon>Bacteria</taxon>
        <taxon>Bacillati</taxon>
        <taxon>Chloroflexota</taxon>
        <taxon>Anaerolineae</taxon>
        <taxon>Anaerolineales</taxon>
        <taxon>Anaerolineaceae</taxon>
        <taxon>Flexilinea</taxon>
    </lineage>
</organism>
<dbReference type="EMBL" id="DF968181">
    <property type="protein sequence ID" value="GAP40547.1"/>
    <property type="molecule type" value="Genomic_DNA"/>
</dbReference>
<dbReference type="GO" id="GO:0043565">
    <property type="term" value="F:sequence-specific DNA binding"/>
    <property type="evidence" value="ECO:0007669"/>
    <property type="project" value="InterPro"/>
</dbReference>
<dbReference type="Pfam" id="PF02311">
    <property type="entry name" value="AraC_binding"/>
    <property type="match status" value="1"/>
</dbReference>
<dbReference type="PANTHER" id="PTHR43280">
    <property type="entry name" value="ARAC-FAMILY TRANSCRIPTIONAL REGULATOR"/>
    <property type="match status" value="1"/>
</dbReference>
<gene>
    <name evidence="5" type="ORF">ATC1_13523</name>
</gene>
<dbReference type="PANTHER" id="PTHR43280:SF28">
    <property type="entry name" value="HTH-TYPE TRANSCRIPTIONAL ACTIVATOR RHAS"/>
    <property type="match status" value="1"/>
</dbReference>
<evidence type="ECO:0000313" key="6">
    <source>
        <dbReference type="Proteomes" id="UP000053370"/>
    </source>
</evidence>
<dbReference type="Pfam" id="PF12833">
    <property type="entry name" value="HTH_18"/>
    <property type="match status" value="1"/>
</dbReference>
<dbReference type="STRING" id="1678840.ATC1_13523"/>
<dbReference type="InterPro" id="IPR003313">
    <property type="entry name" value="AraC-bd"/>
</dbReference>
<dbReference type="SMART" id="SM00342">
    <property type="entry name" value="HTH_ARAC"/>
    <property type="match status" value="1"/>
</dbReference>
<protein>
    <submittedName>
        <fullName evidence="5">Protein containing araC-type DNA-binding domain</fullName>
    </submittedName>
</protein>
<evidence type="ECO:0000313" key="5">
    <source>
        <dbReference type="EMBL" id="GAP40547.1"/>
    </source>
</evidence>
<dbReference type="InterPro" id="IPR014710">
    <property type="entry name" value="RmlC-like_jellyroll"/>
</dbReference>
<dbReference type="Gene3D" id="2.60.120.10">
    <property type="entry name" value="Jelly Rolls"/>
    <property type="match status" value="1"/>
</dbReference>